<dbReference type="OrthoDB" id="6247875at2759"/>
<keyword evidence="2" id="KW-0804">Transcription</keyword>
<dbReference type="VEuPathDB" id="FungiDB:L203_03263"/>
<feature type="compositionally biased region" description="Polar residues" evidence="3">
    <location>
        <begin position="310"/>
        <end position="320"/>
    </location>
</feature>
<dbReference type="EMBL" id="CP143788">
    <property type="protein sequence ID" value="WVN89112.1"/>
    <property type="molecule type" value="Genomic_DNA"/>
</dbReference>
<dbReference type="Proteomes" id="UP000094043">
    <property type="component" value="Chromosome 5"/>
</dbReference>
<dbReference type="PANTHER" id="PTHR10270">
    <property type="entry name" value="SOX TRANSCRIPTION FACTOR"/>
    <property type="match status" value="1"/>
</dbReference>
<feature type="compositionally biased region" description="Basic residues" evidence="3">
    <location>
        <begin position="299"/>
        <end position="309"/>
    </location>
</feature>
<feature type="region of interest" description="Disordered" evidence="3">
    <location>
        <begin position="420"/>
        <end position="447"/>
    </location>
</feature>
<accession>A0A1E3IHS3</accession>
<feature type="compositionally biased region" description="Polar residues" evidence="3">
    <location>
        <begin position="420"/>
        <end position="437"/>
    </location>
</feature>
<proteinExistence type="predicted"/>
<dbReference type="GO" id="GO:0001228">
    <property type="term" value="F:DNA-binding transcription activator activity, RNA polymerase II-specific"/>
    <property type="evidence" value="ECO:0007669"/>
    <property type="project" value="TreeGrafter"/>
</dbReference>
<dbReference type="GO" id="GO:0030154">
    <property type="term" value="P:cell differentiation"/>
    <property type="evidence" value="ECO:0007669"/>
    <property type="project" value="TreeGrafter"/>
</dbReference>
<sequence length="765" mass="83679">MFRPTWPGTAATAPLWSSKKTTTSAGEVDAERFGMRYFANACPTGHRDMAQPLPLASATEGAVATDSLHLQSAVLPASTLSRKSAPAVTGSGTSAVSYLSLYPPVPFSWQRSCSNFPSTDVDGLSQSEGEITTASAPSILEPKTSAAKGKKQKIPRPPNSWILYRSDLLKKLKEPNFEEFENAKATMLRADPTALDIYKDGTKKQTAPREDRPIKHGSARGLIQAQVSKVLSFLWREEPPSVKEQYERLADLKKVQHKLSYPNYRFRPERKEAKQKRLRLEKEQKMEEKKQQSAEKAATKAHRNRRSITRSRQSPTTPYGTLNCRLDYSLLSENSSRPDMGPPTRESSFVGEPSGSVLGTGLNAGSLPIDTSNYSRPFPLPDSAMPSLSKAHSGFGTTPVSAQDNGAWYRAAYQRSVSDSASQYTSHQSQSSVNSFNLPPPHTLPPPSTRILESWSSQSMSPVLPLDPVLASSSQSEAYSSVVGITSEPFNIKNEPMAIFSTEDMATLDKMFEYQDVESLINSWHSLSNQSEERNASTMFNNGELFLEDDMSRMSSGKVGAQGINSRSSISSSYSNVSYPQDNTWIGQPSASVHAYPISSSKESSPTSDTFGINQSSFYTPRFNISAGTVDMNTITGMNCFPPYPENGPSFSFRQPAPSTITCDSVSSYADRTSLQSARGNHYVPPSSNNATARMVSSQDVPRYIPSSEYPTTLSSTDSIDLSSDRHASSILNDIWPGPVADCLYDDVLGSDGNVGYQDTNEDVY</sequence>
<feature type="region of interest" description="Disordered" evidence="3">
    <location>
        <begin position="281"/>
        <end position="323"/>
    </location>
</feature>
<dbReference type="CDD" id="cd01389">
    <property type="entry name" value="HMG-box_ROX1-like"/>
    <property type="match status" value="1"/>
</dbReference>
<dbReference type="GO" id="GO:0005634">
    <property type="term" value="C:nucleus"/>
    <property type="evidence" value="ECO:0007669"/>
    <property type="project" value="UniProtKB-UniRule"/>
</dbReference>
<gene>
    <name evidence="4" type="ORF">L203_104328</name>
</gene>
<evidence type="ECO:0000256" key="3">
    <source>
        <dbReference type="SAM" id="MobiDB-lite"/>
    </source>
</evidence>
<dbReference type="GeneID" id="91088538"/>
<evidence type="ECO:0000313" key="4">
    <source>
        <dbReference type="EMBL" id="WVN89112.1"/>
    </source>
</evidence>
<name>A0A1E3IHS3_9TREE</name>
<evidence type="ECO:0000256" key="1">
    <source>
        <dbReference type="ARBA" id="ARBA00023125"/>
    </source>
</evidence>
<evidence type="ECO:0000313" key="5">
    <source>
        <dbReference type="Proteomes" id="UP000094043"/>
    </source>
</evidence>
<keyword evidence="1" id="KW-0238">DNA-binding</keyword>
<feature type="region of interest" description="Disordered" evidence="3">
    <location>
        <begin position="1"/>
        <end position="23"/>
    </location>
</feature>
<reference evidence="4" key="1">
    <citation type="submission" date="2016-06" db="EMBL/GenBank/DDBJ databases">
        <authorList>
            <person name="Cuomo C."/>
            <person name="Litvintseva A."/>
            <person name="Heitman J."/>
            <person name="Chen Y."/>
            <person name="Sun S."/>
            <person name="Springer D."/>
            <person name="Dromer F."/>
            <person name="Young S."/>
            <person name="Zeng Q."/>
            <person name="Chapman S."/>
            <person name="Gujja S."/>
            <person name="Saif S."/>
            <person name="Birren B."/>
        </authorList>
    </citation>
    <scope>NUCLEOTIDE SEQUENCE</scope>
    <source>
        <strain evidence="4">CBS 7841</strain>
    </source>
</reference>
<protein>
    <submittedName>
        <fullName evidence="4">Uncharacterized protein</fullName>
    </submittedName>
</protein>
<keyword evidence="5" id="KW-1185">Reference proteome</keyword>
<dbReference type="RefSeq" id="XP_066069812.1">
    <property type="nucleotide sequence ID" value="XM_066213715.1"/>
</dbReference>
<dbReference type="InterPro" id="IPR050140">
    <property type="entry name" value="SRY-related_HMG-box_TF-like"/>
</dbReference>
<feature type="region of interest" description="Disordered" evidence="3">
    <location>
        <begin position="332"/>
        <end position="351"/>
    </location>
</feature>
<evidence type="ECO:0000256" key="2">
    <source>
        <dbReference type="ARBA" id="ARBA00023163"/>
    </source>
</evidence>
<dbReference type="Gene3D" id="1.10.30.10">
    <property type="entry name" value="High mobility group box domain"/>
    <property type="match status" value="1"/>
</dbReference>
<dbReference type="AlphaFoldDB" id="A0A1E3IHS3"/>
<dbReference type="GO" id="GO:0000978">
    <property type="term" value="F:RNA polymerase II cis-regulatory region sequence-specific DNA binding"/>
    <property type="evidence" value="ECO:0007669"/>
    <property type="project" value="TreeGrafter"/>
</dbReference>
<dbReference type="InterPro" id="IPR009071">
    <property type="entry name" value="HMG_box_dom"/>
</dbReference>
<organism evidence="4 5">
    <name type="scientific">Cryptococcus depauperatus CBS 7841</name>
    <dbReference type="NCBI Taxonomy" id="1295531"/>
    <lineage>
        <taxon>Eukaryota</taxon>
        <taxon>Fungi</taxon>
        <taxon>Dikarya</taxon>
        <taxon>Basidiomycota</taxon>
        <taxon>Agaricomycotina</taxon>
        <taxon>Tremellomycetes</taxon>
        <taxon>Tremellales</taxon>
        <taxon>Cryptococcaceae</taxon>
        <taxon>Cryptococcus</taxon>
    </lineage>
</organism>
<dbReference type="KEGG" id="cdep:91088538"/>
<dbReference type="InterPro" id="IPR036910">
    <property type="entry name" value="HMG_box_dom_sf"/>
</dbReference>
<feature type="compositionally biased region" description="Pro residues" evidence="3">
    <location>
        <begin position="438"/>
        <end position="447"/>
    </location>
</feature>
<dbReference type="SMART" id="SM00398">
    <property type="entry name" value="HMG"/>
    <property type="match status" value="1"/>
</dbReference>
<reference evidence="4" key="2">
    <citation type="journal article" date="2022" name="Elife">
        <title>Obligate sexual reproduction of a homothallic fungus closely related to the Cryptococcus pathogenic species complex.</title>
        <authorList>
            <person name="Passer A.R."/>
            <person name="Clancey S.A."/>
            <person name="Shea T."/>
            <person name="David-Palma M."/>
            <person name="Averette A.F."/>
            <person name="Boekhout T."/>
            <person name="Porcel B.M."/>
            <person name="Nowrousian M."/>
            <person name="Cuomo C.A."/>
            <person name="Sun S."/>
            <person name="Heitman J."/>
            <person name="Coelho M.A."/>
        </authorList>
    </citation>
    <scope>NUCLEOTIDE SEQUENCE</scope>
    <source>
        <strain evidence="4">CBS 7841</strain>
    </source>
</reference>
<dbReference type="PANTHER" id="PTHR10270:SF161">
    <property type="entry name" value="SEX-DETERMINING REGION Y PROTEIN"/>
    <property type="match status" value="1"/>
</dbReference>
<dbReference type="PROSITE" id="PS50118">
    <property type="entry name" value="HMG_BOX_2"/>
    <property type="match status" value="1"/>
</dbReference>
<dbReference type="SUPFAM" id="SSF47095">
    <property type="entry name" value="HMG-box"/>
    <property type="match status" value="1"/>
</dbReference>
<feature type="compositionally biased region" description="Basic and acidic residues" evidence="3">
    <location>
        <begin position="281"/>
        <end position="293"/>
    </location>
</feature>
<reference evidence="4" key="3">
    <citation type="submission" date="2024-01" db="EMBL/GenBank/DDBJ databases">
        <authorList>
            <person name="Coelho M.A."/>
            <person name="David-Palma M."/>
            <person name="Shea T."/>
            <person name="Sun S."/>
            <person name="Cuomo C.A."/>
            <person name="Heitman J."/>
        </authorList>
    </citation>
    <scope>NUCLEOTIDE SEQUENCE</scope>
    <source>
        <strain evidence="4">CBS 7841</strain>
    </source>
</reference>